<evidence type="ECO:0000313" key="1">
    <source>
        <dbReference type="EMBL" id="WCI02989.1"/>
    </source>
</evidence>
<dbReference type="Proteomes" id="UP001214301">
    <property type="component" value="Chromosome"/>
</dbReference>
<proteinExistence type="predicted"/>
<dbReference type="EMBL" id="CP116669">
    <property type="protein sequence ID" value="WCI02989.1"/>
    <property type="molecule type" value="Genomic_DNA"/>
</dbReference>
<name>A0ABY7RGS7_9PSED</name>
<sequence length="64" mass="6935">MSWLLLFCPMHAILGGSIQHAKRPFSEGLSRKKLSPSPALRKTAKTPLQATRIKAFAVLSASTS</sequence>
<dbReference type="RefSeq" id="WP_152604624.1">
    <property type="nucleotide sequence ID" value="NZ_CP116669.1"/>
</dbReference>
<keyword evidence="2" id="KW-1185">Reference proteome</keyword>
<protein>
    <recommendedName>
        <fullName evidence="3">Secreted protein</fullName>
    </recommendedName>
</protein>
<evidence type="ECO:0008006" key="3">
    <source>
        <dbReference type="Google" id="ProtNLM"/>
    </source>
</evidence>
<gene>
    <name evidence="1" type="ORF">PMC74_10985</name>
</gene>
<accession>A0ABY7RGS7</accession>
<organism evidence="1 2">
    <name type="scientific">Pseudomonas capeferrum</name>
    <dbReference type="NCBI Taxonomy" id="1495066"/>
    <lineage>
        <taxon>Bacteria</taxon>
        <taxon>Pseudomonadati</taxon>
        <taxon>Pseudomonadota</taxon>
        <taxon>Gammaproteobacteria</taxon>
        <taxon>Pseudomonadales</taxon>
        <taxon>Pseudomonadaceae</taxon>
        <taxon>Pseudomonas</taxon>
    </lineage>
</organism>
<evidence type="ECO:0000313" key="2">
    <source>
        <dbReference type="Proteomes" id="UP001214301"/>
    </source>
</evidence>
<reference evidence="1 2" key="1">
    <citation type="journal article" date="2020" name="Front. Microbiol.">
        <title>Toward Biorecycling: Isolation of a Soil Bacterium That Grows on a Polyurethane Oligomer and Monomer.</title>
        <authorList>
            <person name="Espinosa M.J.C."/>
            <person name="Blanco A.C."/>
            <person name="Schmidgall T."/>
            <person name="Atanasoff-Kardjalieff A.K."/>
            <person name="Kappelmeyer U."/>
            <person name="Tischler D."/>
            <person name="Pieper D.H."/>
            <person name="Heipieper H.J."/>
            <person name="Eberlein C."/>
        </authorList>
    </citation>
    <scope>NUCLEOTIDE SEQUENCE [LARGE SCALE GENOMIC DNA]</scope>
    <source>
        <strain evidence="1 2">TDA1</strain>
    </source>
</reference>